<feature type="region of interest" description="Disordered" evidence="1">
    <location>
        <begin position="220"/>
        <end position="260"/>
    </location>
</feature>
<organism evidence="2 3">
    <name type="scientific">Hyaloscypha variabilis (strain UAMH 11265 / GT02V1 / F)</name>
    <name type="common">Meliniomyces variabilis</name>
    <dbReference type="NCBI Taxonomy" id="1149755"/>
    <lineage>
        <taxon>Eukaryota</taxon>
        <taxon>Fungi</taxon>
        <taxon>Dikarya</taxon>
        <taxon>Ascomycota</taxon>
        <taxon>Pezizomycotina</taxon>
        <taxon>Leotiomycetes</taxon>
        <taxon>Helotiales</taxon>
        <taxon>Hyaloscyphaceae</taxon>
        <taxon>Hyaloscypha</taxon>
        <taxon>Hyaloscypha variabilis</taxon>
    </lineage>
</organism>
<proteinExistence type="predicted"/>
<evidence type="ECO:0000256" key="1">
    <source>
        <dbReference type="SAM" id="MobiDB-lite"/>
    </source>
</evidence>
<feature type="compositionally biased region" description="Basic and acidic residues" evidence="1">
    <location>
        <begin position="182"/>
        <end position="191"/>
    </location>
</feature>
<gene>
    <name evidence="2" type="ORF">L207DRAFT_531850</name>
</gene>
<accession>A0A2J6RGC7</accession>
<protein>
    <recommendedName>
        <fullName evidence="4">Flavin mononucleotide kinase 1</fullName>
    </recommendedName>
</protein>
<dbReference type="EMBL" id="KZ613949">
    <property type="protein sequence ID" value="PMD37571.1"/>
    <property type="molecule type" value="Genomic_DNA"/>
</dbReference>
<dbReference type="AlphaFoldDB" id="A0A2J6RGC7"/>
<evidence type="ECO:0000313" key="3">
    <source>
        <dbReference type="Proteomes" id="UP000235786"/>
    </source>
</evidence>
<name>A0A2J6RGC7_HYAVF</name>
<evidence type="ECO:0008006" key="4">
    <source>
        <dbReference type="Google" id="ProtNLM"/>
    </source>
</evidence>
<reference evidence="2 3" key="1">
    <citation type="submission" date="2016-04" db="EMBL/GenBank/DDBJ databases">
        <title>A degradative enzymes factory behind the ericoid mycorrhizal symbiosis.</title>
        <authorList>
            <consortium name="DOE Joint Genome Institute"/>
            <person name="Martino E."/>
            <person name="Morin E."/>
            <person name="Grelet G."/>
            <person name="Kuo A."/>
            <person name="Kohler A."/>
            <person name="Daghino S."/>
            <person name="Barry K."/>
            <person name="Choi C."/>
            <person name="Cichocki N."/>
            <person name="Clum A."/>
            <person name="Copeland A."/>
            <person name="Hainaut M."/>
            <person name="Haridas S."/>
            <person name="Labutti K."/>
            <person name="Lindquist E."/>
            <person name="Lipzen A."/>
            <person name="Khouja H.-R."/>
            <person name="Murat C."/>
            <person name="Ohm R."/>
            <person name="Olson A."/>
            <person name="Spatafora J."/>
            <person name="Veneault-Fourrey C."/>
            <person name="Henrissat B."/>
            <person name="Grigoriev I."/>
            <person name="Martin F."/>
            <person name="Perotto S."/>
        </authorList>
    </citation>
    <scope>NUCLEOTIDE SEQUENCE [LARGE SCALE GENOMIC DNA]</scope>
    <source>
        <strain evidence="2 3">F</strain>
    </source>
</reference>
<dbReference type="Proteomes" id="UP000235786">
    <property type="component" value="Unassembled WGS sequence"/>
</dbReference>
<dbReference type="STRING" id="1149755.A0A2J6RGC7"/>
<keyword evidence="3" id="KW-1185">Reference proteome</keyword>
<feature type="compositionally biased region" description="Low complexity" evidence="1">
    <location>
        <begin position="225"/>
        <end position="260"/>
    </location>
</feature>
<sequence length="767" mass="84948">MSQCKSTRDTALPNRSPADYELEGLALVNAVRNLLGFQWMRSAGSCSNRMSIDKLEGRSGYISMTSSYSRGSFPCFTGFTLLSFEFTQSLLYASVYPTQNYDDQTLSQLEAQPSRIEHKMDAYPESPPPYRENDPKLQQSNAALGQFQIARKPVSTPIAGPNSTKDKNGPSGPSFSSVEASRPNEVERELVEPGPHLPPRPELSLYTAVPTSITDSELYLSPLQTRTSTTTSSASTPGTSLSTNSSILTTTPSSASSQSSTSAYIQKAYKEARHFAGGLISHPYEHTKHYSILRHSHGLVFYQGSSTTLAVSIFADAPLPADRTIWLQSKGWTGKTGMRAKAFMGRNGDWLNVTPSSEVRAEQLKPDDERAWQRDIAKFRKKADRHVRDHLLRETVLARIPAEAGDGYFQLVLCLGDKKKVLCPSPVFRILSTSASPHSIKGASLTTLPLELGAMVLGTYARNTVGNVVSPVTSVVQSQVQRYMPSWTAREAVSVTYKVSGASKRIDSTVTGAENRYDQVRDGSFAIVGGEELSLDQGPSIPYPIHFVGRCELQTNEITEFTLPKISVMKVPEATYHKMHGYYFGWARIIQKEKSPDEDIWYQAMISSLTLDASQLPRASIAEANKRFISVSLICDYASMAQEGASIEVHIMGFLRPDEPSQRAMLYKGLQAGDEAAVEAAMLSEVNDISMIKSILDHPAWTLEAFRERQEQQRPGGLERVKSEYTNTRMAAQRHMDRVPLYKLGVRMPVDQMRDKAILTHGFYVVR</sequence>
<evidence type="ECO:0000313" key="2">
    <source>
        <dbReference type="EMBL" id="PMD37571.1"/>
    </source>
</evidence>
<feature type="region of interest" description="Disordered" evidence="1">
    <location>
        <begin position="154"/>
        <end position="203"/>
    </location>
</feature>
<dbReference type="OrthoDB" id="276388at2759"/>